<protein>
    <submittedName>
        <fullName evidence="1">Uncharacterized protein</fullName>
    </submittedName>
</protein>
<gene>
    <name evidence="1" type="ORF">UFOVP1169_47</name>
</gene>
<organism evidence="1">
    <name type="scientific">uncultured Caudovirales phage</name>
    <dbReference type="NCBI Taxonomy" id="2100421"/>
    <lineage>
        <taxon>Viruses</taxon>
        <taxon>Duplodnaviria</taxon>
        <taxon>Heunggongvirae</taxon>
        <taxon>Uroviricota</taxon>
        <taxon>Caudoviricetes</taxon>
        <taxon>Peduoviridae</taxon>
        <taxon>Maltschvirus</taxon>
        <taxon>Maltschvirus maltsch</taxon>
    </lineage>
</organism>
<name>A0A6J5QTS0_9CAUD</name>
<accession>A0A6J5QTS0</accession>
<reference evidence="1" key="1">
    <citation type="submission" date="2020-05" db="EMBL/GenBank/DDBJ databases">
        <authorList>
            <person name="Chiriac C."/>
            <person name="Salcher M."/>
            <person name="Ghai R."/>
            <person name="Kavagutti S V."/>
        </authorList>
    </citation>
    <scope>NUCLEOTIDE SEQUENCE</scope>
</reference>
<proteinExistence type="predicted"/>
<evidence type="ECO:0000313" key="1">
    <source>
        <dbReference type="EMBL" id="CAB4188039.1"/>
    </source>
</evidence>
<sequence length="76" mass="8530">MTSYIDLLAAHDLLADRIAELEETIAVQLAMVHRQAEDEGLWFIAQTVPEGYLQQELRRLHSAIEANAASLVEDKP</sequence>
<dbReference type="EMBL" id="LR797114">
    <property type="protein sequence ID" value="CAB4188039.1"/>
    <property type="molecule type" value="Genomic_DNA"/>
</dbReference>